<sequence>MSYHAITDLGPPSIHSVVAARGAALKIKQLSSSLFADRRKRLDQGGFTVTFSDDPANPLENLPQPRHEERRRRRSTIITPASGYEQPSERAETVHNTNRLEPGEGNRRRRSTATISSGFSEPLTESELENVSQSRAVDTRHHRQRRYTTFTRPPTTISTSGSHEFRLAEPGSHNTYRLEPEKRFEHWRVTEIIKNTFEEHLVGESYDREFCQRMSKILADLIKDQVKSLPFPRYKIISVVSIGQKRGQSVRMASRSVWDPRFDCSAQYCYEREDMYAIGVVYGVYCE</sequence>
<dbReference type="AlphaFoldDB" id="A0A9X0CHY6"/>
<evidence type="ECO:0000256" key="1">
    <source>
        <dbReference type="ARBA" id="ARBA00005361"/>
    </source>
</evidence>
<comment type="similarity">
    <text evidence="1">Belongs to the dynein light chain Tctex-type family.</text>
</comment>
<dbReference type="InterPro" id="IPR038586">
    <property type="entry name" value="Tctex-1-like_sf"/>
</dbReference>
<dbReference type="InterPro" id="IPR005334">
    <property type="entry name" value="Tctex-1-like"/>
</dbReference>
<name>A0A9X0CHY6_9CNID</name>
<dbReference type="GO" id="GO:0007018">
    <property type="term" value="P:microtubule-based movement"/>
    <property type="evidence" value="ECO:0007669"/>
    <property type="project" value="TreeGrafter"/>
</dbReference>
<dbReference type="Pfam" id="PF03645">
    <property type="entry name" value="Tctex-1"/>
    <property type="match status" value="1"/>
</dbReference>
<organism evidence="3 4">
    <name type="scientific">Desmophyllum pertusum</name>
    <dbReference type="NCBI Taxonomy" id="174260"/>
    <lineage>
        <taxon>Eukaryota</taxon>
        <taxon>Metazoa</taxon>
        <taxon>Cnidaria</taxon>
        <taxon>Anthozoa</taxon>
        <taxon>Hexacorallia</taxon>
        <taxon>Scleractinia</taxon>
        <taxon>Caryophylliina</taxon>
        <taxon>Caryophylliidae</taxon>
        <taxon>Desmophyllum</taxon>
    </lineage>
</organism>
<dbReference type="GO" id="GO:0045505">
    <property type="term" value="F:dynein intermediate chain binding"/>
    <property type="evidence" value="ECO:0007669"/>
    <property type="project" value="TreeGrafter"/>
</dbReference>
<feature type="region of interest" description="Disordered" evidence="2">
    <location>
        <begin position="46"/>
        <end position="145"/>
    </location>
</feature>
<dbReference type="PANTHER" id="PTHR21255">
    <property type="entry name" value="T-COMPLEX-ASSOCIATED-TESTIS-EXPRESSED 1/ DYNEIN LIGHT CHAIN"/>
    <property type="match status" value="1"/>
</dbReference>
<dbReference type="GO" id="GO:0005868">
    <property type="term" value="C:cytoplasmic dynein complex"/>
    <property type="evidence" value="ECO:0007669"/>
    <property type="project" value="TreeGrafter"/>
</dbReference>
<keyword evidence="4" id="KW-1185">Reference proteome</keyword>
<proteinExistence type="inferred from homology"/>
<dbReference type="Proteomes" id="UP001163046">
    <property type="component" value="Unassembled WGS sequence"/>
</dbReference>
<protein>
    <recommendedName>
        <fullName evidence="5">Tctex1 domain-containing protein 1</fullName>
    </recommendedName>
</protein>
<dbReference type="OrthoDB" id="10248487at2759"/>
<accession>A0A9X0CHY6</accession>
<evidence type="ECO:0000256" key="2">
    <source>
        <dbReference type="SAM" id="MobiDB-lite"/>
    </source>
</evidence>
<evidence type="ECO:0000313" key="3">
    <source>
        <dbReference type="EMBL" id="KAJ7351677.1"/>
    </source>
</evidence>
<dbReference type="CDD" id="cd21451">
    <property type="entry name" value="DLC-like_TCTEX1D"/>
    <property type="match status" value="1"/>
</dbReference>
<comment type="caution">
    <text evidence="3">The sequence shown here is derived from an EMBL/GenBank/DDBJ whole genome shotgun (WGS) entry which is preliminary data.</text>
</comment>
<evidence type="ECO:0008006" key="5">
    <source>
        <dbReference type="Google" id="ProtNLM"/>
    </source>
</evidence>
<reference evidence="3" key="1">
    <citation type="submission" date="2023-01" db="EMBL/GenBank/DDBJ databases">
        <title>Genome assembly of the deep-sea coral Lophelia pertusa.</title>
        <authorList>
            <person name="Herrera S."/>
            <person name="Cordes E."/>
        </authorList>
    </citation>
    <scope>NUCLEOTIDE SEQUENCE</scope>
    <source>
        <strain evidence="3">USNM1676648</strain>
        <tissue evidence="3">Polyp</tissue>
    </source>
</reference>
<gene>
    <name evidence="3" type="ORF">OS493_036092</name>
</gene>
<dbReference type="EMBL" id="MU827359">
    <property type="protein sequence ID" value="KAJ7351677.1"/>
    <property type="molecule type" value="Genomic_DNA"/>
</dbReference>
<dbReference type="Gene3D" id="3.30.1140.40">
    <property type="entry name" value="Tctex-1"/>
    <property type="match status" value="1"/>
</dbReference>
<evidence type="ECO:0000313" key="4">
    <source>
        <dbReference type="Proteomes" id="UP001163046"/>
    </source>
</evidence>
<dbReference type="GO" id="GO:0005737">
    <property type="term" value="C:cytoplasm"/>
    <property type="evidence" value="ECO:0007669"/>
    <property type="project" value="TreeGrafter"/>
</dbReference>
<dbReference type="PANTHER" id="PTHR21255:SF65">
    <property type="entry name" value="TCTEX1 DOMAIN-CONTAINING PROTEIN 2"/>
    <property type="match status" value="1"/>
</dbReference>